<name>M6Q8R3_9LEPT</name>
<evidence type="ECO:0000313" key="1">
    <source>
        <dbReference type="EMBL" id="EMN88220.1"/>
    </source>
</evidence>
<proteinExistence type="predicted"/>
<dbReference type="EMBL" id="AHNU02000021">
    <property type="protein sequence ID" value="EMN92011.1"/>
    <property type="molecule type" value="Genomic_DNA"/>
</dbReference>
<organism evidence="2 3">
    <name type="scientific">Leptospira weilii str. UI 13098</name>
    <dbReference type="NCBI Taxonomy" id="1088542"/>
    <lineage>
        <taxon>Bacteria</taxon>
        <taxon>Pseudomonadati</taxon>
        <taxon>Spirochaetota</taxon>
        <taxon>Spirochaetia</taxon>
        <taxon>Leptospirales</taxon>
        <taxon>Leptospiraceae</taxon>
        <taxon>Leptospira</taxon>
    </lineage>
</organism>
<comment type="caution">
    <text evidence="2">The sequence shown here is derived from an EMBL/GenBank/DDBJ whole genome shotgun (WGS) entry which is preliminary data.</text>
</comment>
<dbReference type="Proteomes" id="UP000012118">
    <property type="component" value="Unassembled WGS sequence"/>
</dbReference>
<reference evidence="2 3" key="1">
    <citation type="submission" date="2013-01" db="EMBL/GenBank/DDBJ databases">
        <authorList>
            <person name="Harkins D.M."/>
            <person name="Durkin A.S."/>
            <person name="Brinkac L.M."/>
            <person name="Haft D.H."/>
            <person name="Selengut J.D."/>
            <person name="Sanka R."/>
            <person name="DePew J."/>
            <person name="Purushe J."/>
            <person name="Chanthongthip A."/>
            <person name="Lattana O."/>
            <person name="Phetsouvanh R."/>
            <person name="Newton P.N."/>
            <person name="Vinetz J.M."/>
            <person name="Sutton G.G."/>
            <person name="Nierman W.C."/>
            <person name="Fouts D.E."/>
        </authorList>
    </citation>
    <scope>NUCLEOTIDE SEQUENCE [LARGE SCALE GENOMIC DNA]</scope>
    <source>
        <strain evidence="2 3">UI 13098</strain>
    </source>
</reference>
<evidence type="ECO:0000313" key="2">
    <source>
        <dbReference type="EMBL" id="EMN92011.1"/>
    </source>
</evidence>
<keyword evidence="3" id="KW-1185">Reference proteome</keyword>
<sequence>MIVVKIEIWPNGDETKAREHSRAYIANDEKTTIETKGTFGSYNAKFMQSEYFDPKQIWKKSRVERIHRQLRGVWDILYVALQNAGLDKRNPK</sequence>
<dbReference type="RefSeq" id="WP_004502495.1">
    <property type="nucleotide sequence ID" value="NZ_AHNU02000021.1"/>
</dbReference>
<evidence type="ECO:0000313" key="3">
    <source>
        <dbReference type="Proteomes" id="UP000012118"/>
    </source>
</evidence>
<gene>
    <name evidence="1" type="ORF">LEP1GSC108_0048</name>
    <name evidence="2" type="ORF">LEP1GSC108_0067</name>
</gene>
<protein>
    <submittedName>
        <fullName evidence="2">Uncharacterized protein</fullName>
    </submittedName>
</protein>
<accession>M6Q8R3</accession>
<dbReference type="AlphaFoldDB" id="M6Q8R3"/>
<dbReference type="EMBL" id="AHNU02000083">
    <property type="protein sequence ID" value="EMN88220.1"/>
    <property type="molecule type" value="Genomic_DNA"/>
</dbReference>